<dbReference type="AlphaFoldDB" id="T1E8W3"/>
<proteinExistence type="evidence at transcript level"/>
<feature type="non-terminal residue" evidence="2">
    <location>
        <position position="1"/>
    </location>
</feature>
<dbReference type="EMBL" id="GAMD01001842">
    <property type="protein sequence ID" value="JAA99748.1"/>
    <property type="molecule type" value="mRNA"/>
</dbReference>
<feature type="compositionally biased region" description="Polar residues" evidence="1">
    <location>
        <begin position="83"/>
        <end position="93"/>
    </location>
</feature>
<feature type="region of interest" description="Disordered" evidence="1">
    <location>
        <begin position="83"/>
        <end position="102"/>
    </location>
</feature>
<evidence type="ECO:0000313" key="2">
    <source>
        <dbReference type="EMBL" id="JAA99748.1"/>
    </source>
</evidence>
<accession>T1E8W3</accession>
<evidence type="ECO:0000256" key="1">
    <source>
        <dbReference type="SAM" id="MobiDB-lite"/>
    </source>
</evidence>
<sequence length="177" mass="18891">SSSFSTCSIMASRFFSTRSLPSSFPKTMGVRAMAMQGERGSIPANGTTSASSNTVTSFWSVGSSIGADSSSSCSICRLQISTGSPSVSQSLNDASPRSSSRTSSYCSVETMLARLLQSSVTDSVSTSSGVRVNVLPKRFQSIIDPRSRVNDGLEAFRELLDVRCFVELWPSESLLVR</sequence>
<protein>
    <submittedName>
        <fullName evidence="2">Uncharacterized protein</fullName>
    </submittedName>
</protein>
<reference evidence="2" key="1">
    <citation type="submission" date="2013-07" db="EMBL/GenBank/DDBJ databases">
        <title>Transcriptome sequencing and developmental regulation of gene expression in Anopheles aquasalis.</title>
        <authorList>
            <consortium name="Brazilian Malaria Network (MCT/CNPq/MS/SCTIE/DECIT/PRONEX 555648/2009-5) and Research Network on Bioactive Molecules from Arthropod Vectors (NAP-MOBIARVE"/>
            <consortium name="University of Sao Paulo)"/>
            <person name="Marinotti O."/>
            <person name="Ribeiro J.M.C."/>
            <person name="Costa-da-Silva A.L."/>
            <person name="Silva M.C.P."/>
            <person name="Lopes A.R."/>
            <person name="Barros M.S."/>
            <person name="Sa-Nunes A."/>
            <person name="Konjin B.B."/>
            <person name="Carvalho E."/>
            <person name="Suesdek L."/>
            <person name="Silva-Neto M.A.C."/>
            <person name="Capurro M.L."/>
        </authorList>
    </citation>
    <scope>NUCLEOTIDE SEQUENCE</scope>
    <source>
        <tissue evidence="2">Whole body</tissue>
    </source>
</reference>
<name>T1E8W3_ANOAQ</name>
<feature type="non-terminal residue" evidence="2">
    <location>
        <position position="177"/>
    </location>
</feature>
<organism evidence="2">
    <name type="scientific">Anopheles aquasalis</name>
    <name type="common">Malaria mosquito</name>
    <dbReference type="NCBI Taxonomy" id="42839"/>
    <lineage>
        <taxon>Eukaryota</taxon>
        <taxon>Metazoa</taxon>
        <taxon>Ecdysozoa</taxon>
        <taxon>Arthropoda</taxon>
        <taxon>Hexapoda</taxon>
        <taxon>Insecta</taxon>
        <taxon>Pterygota</taxon>
        <taxon>Neoptera</taxon>
        <taxon>Endopterygota</taxon>
        <taxon>Diptera</taxon>
        <taxon>Nematocera</taxon>
        <taxon>Culicoidea</taxon>
        <taxon>Culicidae</taxon>
        <taxon>Anophelinae</taxon>
        <taxon>Anopheles</taxon>
    </lineage>
</organism>